<evidence type="ECO:0000313" key="2">
    <source>
        <dbReference type="EMBL" id="QHT14807.1"/>
    </source>
</evidence>
<dbReference type="InterPro" id="IPR001623">
    <property type="entry name" value="DnaJ_domain"/>
</dbReference>
<sequence>MAEEDDPHRVYEKVVDIGGDCYFLEDDQTSLKMGCKSYVEFKKTFDPKLYNRSLKDIEYIFGRYLAFGNHQLDTFHGDDKDNLIQLLTTRIKQLKESNEYSSSRIINSRMKTYVDNIYAILAKLGEGEVVPNNVGEADTFSDEELYQFILELTWFLTHADKVPKQNRKLWNEMVKKMRDIGLGTIAQQIRQNNSANSKPPAAANFFSGINTTQMKEAKTLRQAVGESDDTLRPKFQSLITLLRLKGYLGQSNSYNVSMQNDLTSKMLNQRVVQGPRARTGVRRPASAPASSKAKRPSVSVPPVLESDSESESNASIRKKPKAAKTSSSSTSSNLLHDTDSDDDINDATGAAAPAAASSQVVVAPASSTSQLVAAPAANSIAAVNPFPINRRPVSSTFSFQQGGESNTTESLKNDTITTDTLYQLTSPLFDYVRVLFDPIYSILQRPEFEMDIALITIIPLLHACMNIKLPGIYRILNIDPDVKTCIDKMLGATQEFISNLTKSEHKKQFLEQLKKLPRMHLTSLIGPSSNSNHYKDPSTFPAIQFLSLGVNFTVKEEATNVPDGFFNESNLYLSNTPETSTTDKLKGMFSSNLNKKIKLYTLDWNTIKASKASLDLQNDKKEINLGSLDINPEVLFTDSELFLKTIMIVHHIFPGKNTFTPIEQPKEEPKPKAEPEPKEEEPKEEPKEEEESKEESTCKEELVAKECEGTPSERKKQYRKQTVVLHPDKHMTDGCKKEAENAFKDLQSKKSCTETNENTVAPNTVPQTNAPLALTTNAVVVPTNAVPQTNAATTTNTTVVAPATNTTAIVVSK</sequence>
<dbReference type="SUPFAM" id="SSF46565">
    <property type="entry name" value="Chaperone J-domain"/>
    <property type="match status" value="1"/>
</dbReference>
<feature type="compositionally biased region" description="Basic and acidic residues" evidence="1">
    <location>
        <begin position="664"/>
        <end position="686"/>
    </location>
</feature>
<dbReference type="InterPro" id="IPR036869">
    <property type="entry name" value="J_dom_sf"/>
</dbReference>
<organism evidence="2">
    <name type="scientific">viral metagenome</name>
    <dbReference type="NCBI Taxonomy" id="1070528"/>
    <lineage>
        <taxon>unclassified sequences</taxon>
        <taxon>metagenomes</taxon>
        <taxon>organismal metagenomes</taxon>
    </lineage>
</organism>
<feature type="compositionally biased region" description="Low complexity" evidence="1">
    <location>
        <begin position="282"/>
        <end position="303"/>
    </location>
</feature>
<name>A0A6C0DE61_9ZZZZ</name>
<dbReference type="Gene3D" id="1.10.287.110">
    <property type="entry name" value="DnaJ domain"/>
    <property type="match status" value="1"/>
</dbReference>
<accession>A0A6C0DE61</accession>
<evidence type="ECO:0008006" key="3">
    <source>
        <dbReference type="Google" id="ProtNLM"/>
    </source>
</evidence>
<dbReference type="CDD" id="cd06257">
    <property type="entry name" value="DnaJ"/>
    <property type="match status" value="1"/>
</dbReference>
<feature type="region of interest" description="Disordered" evidence="1">
    <location>
        <begin position="657"/>
        <end position="714"/>
    </location>
</feature>
<feature type="compositionally biased region" description="Low complexity" evidence="1">
    <location>
        <begin position="326"/>
        <end position="335"/>
    </location>
</feature>
<evidence type="ECO:0000256" key="1">
    <source>
        <dbReference type="SAM" id="MobiDB-lite"/>
    </source>
</evidence>
<dbReference type="EMBL" id="MN739590">
    <property type="protein sequence ID" value="QHT14807.1"/>
    <property type="molecule type" value="Genomic_DNA"/>
</dbReference>
<dbReference type="AlphaFoldDB" id="A0A6C0DE61"/>
<reference evidence="2" key="1">
    <citation type="journal article" date="2020" name="Nature">
        <title>Giant virus diversity and host interactions through global metagenomics.</title>
        <authorList>
            <person name="Schulz F."/>
            <person name="Roux S."/>
            <person name="Paez-Espino D."/>
            <person name="Jungbluth S."/>
            <person name="Walsh D.A."/>
            <person name="Denef V.J."/>
            <person name="McMahon K.D."/>
            <person name="Konstantinidis K.T."/>
            <person name="Eloe-Fadrosh E.A."/>
            <person name="Kyrpides N.C."/>
            <person name="Woyke T."/>
        </authorList>
    </citation>
    <scope>NUCLEOTIDE SEQUENCE</scope>
    <source>
        <strain evidence="2">GVMAG-M-3300023174-141</strain>
    </source>
</reference>
<feature type="region of interest" description="Disordered" evidence="1">
    <location>
        <begin position="274"/>
        <end position="350"/>
    </location>
</feature>
<protein>
    <recommendedName>
        <fullName evidence="3">J domain-containing protein</fullName>
    </recommendedName>
</protein>
<proteinExistence type="predicted"/>
<feature type="compositionally biased region" description="Basic and acidic residues" evidence="1">
    <location>
        <begin position="694"/>
        <end position="714"/>
    </location>
</feature>